<dbReference type="RefSeq" id="WP_135011989.1">
    <property type="nucleotide sequence ID" value="NZ_JADGLK010000012.1"/>
</dbReference>
<gene>
    <name evidence="1" type="ORF">E4U03_04750</name>
</gene>
<evidence type="ECO:0000313" key="1">
    <source>
        <dbReference type="EMBL" id="TFU22928.1"/>
    </source>
</evidence>
<evidence type="ECO:0000313" key="2">
    <source>
        <dbReference type="Proteomes" id="UP000297951"/>
    </source>
</evidence>
<organism evidence="1 2">
    <name type="scientific">Rothia nasimurium</name>
    <dbReference type="NCBI Taxonomy" id="85336"/>
    <lineage>
        <taxon>Bacteria</taxon>
        <taxon>Bacillati</taxon>
        <taxon>Actinomycetota</taxon>
        <taxon>Actinomycetes</taxon>
        <taxon>Micrococcales</taxon>
        <taxon>Micrococcaceae</taxon>
        <taxon>Rothia</taxon>
    </lineage>
</organism>
<proteinExistence type="predicted"/>
<accession>A0A4Y9F626</accession>
<dbReference type="EMBL" id="SPQC01000012">
    <property type="protein sequence ID" value="TFU22928.1"/>
    <property type="molecule type" value="Genomic_DNA"/>
</dbReference>
<comment type="caution">
    <text evidence="1">The sequence shown here is derived from an EMBL/GenBank/DDBJ whole genome shotgun (WGS) entry which is preliminary data.</text>
</comment>
<reference evidence="1 2" key="1">
    <citation type="submission" date="2019-03" db="EMBL/GenBank/DDBJ databases">
        <title>Diversity of the mouse oral microbiome.</title>
        <authorList>
            <person name="Joseph S."/>
            <person name="Aduse-Opoku J."/>
            <person name="Curtis M."/>
            <person name="Wade W."/>
            <person name="Hashim A."/>
        </authorList>
    </citation>
    <scope>NUCLEOTIDE SEQUENCE [LARGE SCALE GENOMIC DNA]</scope>
    <source>
        <strain evidence="2">irhom_31</strain>
    </source>
</reference>
<dbReference type="Proteomes" id="UP000297951">
    <property type="component" value="Unassembled WGS sequence"/>
</dbReference>
<dbReference type="AlphaFoldDB" id="A0A4Y9F626"/>
<sequence length="76" mass="8296">MKLTLNNGQEIELDDIDLKEGELVSSVVLCFETVSMKDSDEEQVGYTTTKGLSATSIIGMLTIARMLIGEKVKGEE</sequence>
<protein>
    <submittedName>
        <fullName evidence="1">Uncharacterized protein</fullName>
    </submittedName>
</protein>
<name>A0A4Y9F626_9MICC</name>